<evidence type="ECO:0000313" key="3">
    <source>
        <dbReference type="EMBL" id="GGQ28480.1"/>
    </source>
</evidence>
<feature type="compositionally biased region" description="Pro residues" evidence="1">
    <location>
        <begin position="1"/>
        <end position="16"/>
    </location>
</feature>
<organism evidence="3 4">
    <name type="scientific">Streptomyces roseolilacinus</name>
    <dbReference type="NCBI Taxonomy" id="66904"/>
    <lineage>
        <taxon>Bacteria</taxon>
        <taxon>Bacillati</taxon>
        <taxon>Actinomycetota</taxon>
        <taxon>Actinomycetes</taxon>
        <taxon>Kitasatosporales</taxon>
        <taxon>Streptomycetaceae</taxon>
        <taxon>Streptomyces</taxon>
    </lineage>
</organism>
<evidence type="ECO:0000259" key="2">
    <source>
        <dbReference type="SMART" id="SM00953"/>
    </source>
</evidence>
<evidence type="ECO:0000313" key="4">
    <source>
        <dbReference type="Proteomes" id="UP000654123"/>
    </source>
</evidence>
<proteinExistence type="predicted"/>
<evidence type="ECO:0000256" key="1">
    <source>
        <dbReference type="SAM" id="MobiDB-lite"/>
    </source>
</evidence>
<name>A0A918B4V6_9ACTN</name>
<keyword evidence="4" id="KW-1185">Reference proteome</keyword>
<dbReference type="Proteomes" id="UP000654123">
    <property type="component" value="Unassembled WGS sequence"/>
</dbReference>
<dbReference type="SMART" id="SM00953">
    <property type="entry name" value="RES"/>
    <property type="match status" value="1"/>
</dbReference>
<accession>A0A918B4V6</accession>
<dbReference type="AlphaFoldDB" id="A0A918B4V6"/>
<dbReference type="InterPro" id="IPR014914">
    <property type="entry name" value="RES_dom"/>
</dbReference>
<protein>
    <recommendedName>
        <fullName evidence="2">RES domain-containing protein</fullName>
    </recommendedName>
</protein>
<gene>
    <name evidence="3" type="ORF">GCM10010249_53970</name>
</gene>
<reference evidence="3" key="1">
    <citation type="journal article" date="2014" name="Int. J. Syst. Evol. Microbiol.">
        <title>Complete genome sequence of Corynebacterium casei LMG S-19264T (=DSM 44701T), isolated from a smear-ripened cheese.</title>
        <authorList>
            <consortium name="US DOE Joint Genome Institute (JGI-PGF)"/>
            <person name="Walter F."/>
            <person name="Albersmeier A."/>
            <person name="Kalinowski J."/>
            <person name="Ruckert C."/>
        </authorList>
    </citation>
    <scope>NUCLEOTIDE SEQUENCE</scope>
    <source>
        <strain evidence="3">JCM 4335</strain>
    </source>
</reference>
<reference evidence="3" key="2">
    <citation type="submission" date="2020-09" db="EMBL/GenBank/DDBJ databases">
        <authorList>
            <person name="Sun Q."/>
            <person name="Ohkuma M."/>
        </authorList>
    </citation>
    <scope>NUCLEOTIDE SEQUENCE</scope>
    <source>
        <strain evidence="3">JCM 4335</strain>
    </source>
</reference>
<dbReference type="EMBL" id="BMSV01000013">
    <property type="protein sequence ID" value="GGQ28480.1"/>
    <property type="molecule type" value="Genomic_DNA"/>
</dbReference>
<dbReference type="Pfam" id="PF08808">
    <property type="entry name" value="RES"/>
    <property type="match status" value="1"/>
</dbReference>
<sequence>MTAMPNTPPPAAPPGTPVKATLPAGTPLFRVHRAAWPATAFNPEPAGRLWGGGRFDATEDDPYPFLYAGFTASAAVCETLLRSIPCTTPEPRPVPRAAVRGRRLAFLRLAVDVDVVSLMSGRDLAAVAQDAWLVQAEAHEYAFTRAWGHWIRRHTDPWAQGFVWPSKREPADRVAVLFGDRCPPGAVEETGTPAVDLSTPDGEDWLNGVLDPYHARITPR</sequence>
<feature type="domain" description="RES" evidence="2">
    <location>
        <begin position="46"/>
        <end position="190"/>
    </location>
</feature>
<feature type="region of interest" description="Disordered" evidence="1">
    <location>
        <begin position="1"/>
        <end position="23"/>
    </location>
</feature>
<comment type="caution">
    <text evidence="3">The sequence shown here is derived from an EMBL/GenBank/DDBJ whole genome shotgun (WGS) entry which is preliminary data.</text>
</comment>